<name>A0AAD1YBZ3_EUPCR</name>
<feature type="transmembrane region" description="Helical" evidence="1">
    <location>
        <begin position="21"/>
        <end position="43"/>
    </location>
</feature>
<organism evidence="2 3">
    <name type="scientific">Euplotes crassus</name>
    <dbReference type="NCBI Taxonomy" id="5936"/>
    <lineage>
        <taxon>Eukaryota</taxon>
        <taxon>Sar</taxon>
        <taxon>Alveolata</taxon>
        <taxon>Ciliophora</taxon>
        <taxon>Intramacronucleata</taxon>
        <taxon>Spirotrichea</taxon>
        <taxon>Hypotrichia</taxon>
        <taxon>Euplotida</taxon>
        <taxon>Euplotidae</taxon>
        <taxon>Moneuplotes</taxon>
    </lineage>
</organism>
<protein>
    <submittedName>
        <fullName evidence="2">Uncharacterized protein</fullName>
    </submittedName>
</protein>
<reference evidence="2" key="1">
    <citation type="submission" date="2023-07" db="EMBL/GenBank/DDBJ databases">
        <authorList>
            <consortium name="AG Swart"/>
            <person name="Singh M."/>
            <person name="Singh A."/>
            <person name="Seah K."/>
            <person name="Emmerich C."/>
        </authorList>
    </citation>
    <scope>NUCLEOTIDE SEQUENCE</scope>
    <source>
        <strain evidence="2">DP1</strain>
    </source>
</reference>
<keyword evidence="1" id="KW-1133">Transmembrane helix</keyword>
<evidence type="ECO:0000256" key="1">
    <source>
        <dbReference type="SAM" id="Phobius"/>
    </source>
</evidence>
<keyword evidence="1" id="KW-0812">Transmembrane</keyword>
<dbReference type="AlphaFoldDB" id="A0AAD1YBZ3"/>
<evidence type="ECO:0000313" key="2">
    <source>
        <dbReference type="EMBL" id="CAI2386897.1"/>
    </source>
</evidence>
<proteinExistence type="predicted"/>
<evidence type="ECO:0000313" key="3">
    <source>
        <dbReference type="Proteomes" id="UP001295684"/>
    </source>
</evidence>
<gene>
    <name evidence="2" type="ORF">ECRASSUSDP1_LOCUS28522</name>
</gene>
<keyword evidence="1" id="KW-0472">Membrane</keyword>
<sequence>MRLFSEPHLSDCYSLCSYPLKVAYCFLEIFLINLLYLLTVYLLRCSVPCKVCGNPFLGF</sequence>
<comment type="caution">
    <text evidence="2">The sequence shown here is derived from an EMBL/GenBank/DDBJ whole genome shotgun (WGS) entry which is preliminary data.</text>
</comment>
<dbReference type="EMBL" id="CAMPGE010029428">
    <property type="protein sequence ID" value="CAI2386897.1"/>
    <property type="molecule type" value="Genomic_DNA"/>
</dbReference>
<keyword evidence="3" id="KW-1185">Reference proteome</keyword>
<accession>A0AAD1YBZ3</accession>
<dbReference type="Proteomes" id="UP001295684">
    <property type="component" value="Unassembled WGS sequence"/>
</dbReference>